<dbReference type="PANTHER" id="PTHR23221">
    <property type="entry name" value="GLYCOSYLPHOSPHATIDYLINOSITOL PHOSPHOLIPASE D"/>
    <property type="match status" value="1"/>
</dbReference>
<dbReference type="PROSITE" id="PS00330">
    <property type="entry name" value="HEMOLYSIN_CALCIUM"/>
    <property type="match status" value="2"/>
</dbReference>
<keyword evidence="6" id="KW-0378">Hydrolase</keyword>
<dbReference type="GO" id="GO:0005615">
    <property type="term" value="C:extracellular space"/>
    <property type="evidence" value="ECO:0007669"/>
    <property type="project" value="InterPro"/>
</dbReference>
<keyword evidence="7" id="KW-0325">Glycoprotein</keyword>
<evidence type="ECO:0000256" key="1">
    <source>
        <dbReference type="ARBA" id="ARBA00001913"/>
    </source>
</evidence>
<organism evidence="9 10">
    <name type="scientific">Muricoccus roseus</name>
    <dbReference type="NCBI Taxonomy" id="198092"/>
    <lineage>
        <taxon>Bacteria</taxon>
        <taxon>Pseudomonadati</taxon>
        <taxon>Pseudomonadota</taxon>
        <taxon>Alphaproteobacteria</taxon>
        <taxon>Acetobacterales</taxon>
        <taxon>Roseomonadaceae</taxon>
        <taxon>Muricoccus</taxon>
    </lineage>
</organism>
<evidence type="ECO:0000256" key="4">
    <source>
        <dbReference type="ARBA" id="ARBA00022729"/>
    </source>
</evidence>
<evidence type="ECO:0000313" key="10">
    <source>
        <dbReference type="Proteomes" id="UP000184387"/>
    </source>
</evidence>
<dbReference type="InterPro" id="IPR013519">
    <property type="entry name" value="Int_alpha_beta-p"/>
</dbReference>
<dbReference type="InterPro" id="IPR018511">
    <property type="entry name" value="Hemolysin-typ_Ca-bd_CS"/>
</dbReference>
<gene>
    <name evidence="9" type="ORF">SAMN02745194_02402</name>
</gene>
<dbReference type="InterPro" id="IPR013858">
    <property type="entry name" value="Peptidase_M10B_C"/>
</dbReference>
<comment type="cofactor">
    <cofactor evidence="1">
        <name>Ca(2+)</name>
        <dbReference type="ChEBI" id="CHEBI:29108"/>
    </cofactor>
</comment>
<dbReference type="GO" id="GO:0005509">
    <property type="term" value="F:calcium ion binding"/>
    <property type="evidence" value="ECO:0007669"/>
    <property type="project" value="InterPro"/>
</dbReference>
<dbReference type="Gene3D" id="2.130.10.130">
    <property type="entry name" value="Integrin alpha, N-terminal"/>
    <property type="match status" value="4"/>
</dbReference>
<dbReference type="GO" id="GO:0008305">
    <property type="term" value="C:integrin complex"/>
    <property type="evidence" value="ECO:0007669"/>
    <property type="project" value="InterPro"/>
</dbReference>
<evidence type="ECO:0000256" key="5">
    <source>
        <dbReference type="ARBA" id="ARBA00022737"/>
    </source>
</evidence>
<keyword evidence="4" id="KW-0732">Signal</keyword>
<evidence type="ECO:0000256" key="7">
    <source>
        <dbReference type="ARBA" id="ARBA00023180"/>
    </source>
</evidence>
<dbReference type="SUPFAM" id="SSF51120">
    <property type="entry name" value="beta-Roll"/>
    <property type="match status" value="1"/>
</dbReference>
<dbReference type="PROSITE" id="PS51470">
    <property type="entry name" value="FG_GAP"/>
    <property type="match status" value="7"/>
</dbReference>
<evidence type="ECO:0000259" key="8">
    <source>
        <dbReference type="Pfam" id="PF08548"/>
    </source>
</evidence>
<evidence type="ECO:0000256" key="6">
    <source>
        <dbReference type="ARBA" id="ARBA00022801"/>
    </source>
</evidence>
<keyword evidence="3" id="KW-0964">Secreted</keyword>
<dbReference type="GO" id="GO:0016787">
    <property type="term" value="F:hydrolase activity"/>
    <property type="evidence" value="ECO:0007669"/>
    <property type="project" value="UniProtKB-KW"/>
</dbReference>
<dbReference type="InterPro" id="IPR028994">
    <property type="entry name" value="Integrin_alpha_N"/>
</dbReference>
<accession>A0A1M6INK2</accession>
<dbReference type="PANTHER" id="PTHR23221:SF7">
    <property type="entry name" value="PHOSPHATIDYLINOSITOL-GLYCAN-SPECIFIC PHOSPHOLIPASE D"/>
    <property type="match status" value="1"/>
</dbReference>
<name>A0A1M6INK2_9PROT</name>
<comment type="subcellular location">
    <subcellularLocation>
        <location evidence="2">Secreted</location>
    </subcellularLocation>
</comment>
<dbReference type="InterPro" id="IPR013517">
    <property type="entry name" value="FG-GAP"/>
</dbReference>
<dbReference type="RefSeq" id="WP_073134965.1">
    <property type="nucleotide sequence ID" value="NZ_FQZF01000012.1"/>
</dbReference>
<proteinExistence type="predicted"/>
<dbReference type="GO" id="GO:0007155">
    <property type="term" value="P:cell adhesion"/>
    <property type="evidence" value="ECO:0007669"/>
    <property type="project" value="InterPro"/>
</dbReference>
<dbReference type="AlphaFoldDB" id="A0A1M6INK2"/>
<dbReference type="OrthoDB" id="7233532at2"/>
<dbReference type="Pfam" id="PF01839">
    <property type="entry name" value="FG-GAP"/>
    <property type="match status" value="7"/>
</dbReference>
<feature type="domain" description="Peptidase M10 serralysin C-terminal" evidence="8">
    <location>
        <begin position="619"/>
        <end position="787"/>
    </location>
</feature>
<dbReference type="PRINTS" id="PR01185">
    <property type="entry name" value="INTEGRINA"/>
</dbReference>
<dbReference type="SUPFAM" id="SSF69318">
    <property type="entry name" value="Integrin alpha N-terminal domain"/>
    <property type="match status" value="2"/>
</dbReference>
<dbReference type="InterPro" id="IPR000413">
    <property type="entry name" value="Integrin_alpha"/>
</dbReference>
<evidence type="ECO:0000256" key="3">
    <source>
        <dbReference type="ARBA" id="ARBA00022525"/>
    </source>
</evidence>
<dbReference type="EMBL" id="FQZF01000012">
    <property type="protein sequence ID" value="SHJ35987.1"/>
    <property type="molecule type" value="Genomic_DNA"/>
</dbReference>
<dbReference type="Pfam" id="PF00353">
    <property type="entry name" value="HemolysinCabind"/>
    <property type="match status" value="3"/>
</dbReference>
<dbReference type="InterPro" id="IPR011049">
    <property type="entry name" value="Serralysin-like_metalloprot_C"/>
</dbReference>
<dbReference type="Proteomes" id="UP000184387">
    <property type="component" value="Unassembled WGS sequence"/>
</dbReference>
<sequence length="788" mass="77332">MAQYPSLITLGALDGTTGLRLAGALAGDRAGSSVASAGDVNGDGLEDILIGALGANGGAGAAYIVFGRQGGPPADLSLATLDGTNGFRVDGGGGSLLAGSSVSSAGDINGDGFDDILIGAPGTLGQTGATYVIYGQAGPFDPSVNLASLDGTNGVRILGQPSSSAGQSVSSAGDVNGDGIDDFIIGAPDATWIGLPFGAVHVVFGTADGMPADLSLDSLDGTNGFRINGATPFSRTGASVSSAGDVNGDGFDDLLIGAPNGLGSDSGSGAAYVLFGRASGFTSDMLFSGLDGTNGFRIPGAAAGDRLGTSVASAGDVNGDGYDDIIVGRPVAQGGNPTAAYVVLGHAGSFLADLPPATLLGLNGFSISAPFSFDAAGTSVASAGDVNGDGFDDLLIGAPGPSGGFLLGSTYVVFGQAFSFPVVDLGTLDGTNGFRLGGEQPGDMAGLSVSSAGDVNGDGFDDLAVGANASSLGGAGSGAAYIIYGRAPDTAVNRSGTNADQTLAGGAFDDTLDGAGGADRLFGGAGNDTYFVDNAGDELREEAGAGGDVVWASTGWTLGAGQAVEVIRANAGASGITLTGNELANWLVSGAGEDVLAGGLGNDSFHVNDAGDQVIEAAGGGTDTVIAYVSYALASGQEIEVLRANPEAAGLMLTGNEFANRVIGADGIDILVGGLGQDTLTGGAGEDSFLFQSLADSLASASRDLISDFVSGEDRINLSALQAVEGAELDQAFTFLGTGGFTKQAGQLHQITAGSNTIVEGDVNGDARADFQILIKGHLTLQHADFVL</sequence>
<keyword evidence="10" id="KW-1185">Reference proteome</keyword>
<dbReference type="Gene3D" id="2.150.10.10">
    <property type="entry name" value="Serralysin-like metalloprotease, C-terminal"/>
    <property type="match status" value="2"/>
</dbReference>
<dbReference type="Pfam" id="PF08548">
    <property type="entry name" value="Peptidase_M10_C"/>
    <property type="match status" value="1"/>
</dbReference>
<evidence type="ECO:0000313" key="9">
    <source>
        <dbReference type="EMBL" id="SHJ35987.1"/>
    </source>
</evidence>
<dbReference type="SMART" id="SM00191">
    <property type="entry name" value="Int_alpha"/>
    <property type="match status" value="7"/>
</dbReference>
<dbReference type="PRINTS" id="PR00313">
    <property type="entry name" value="CABNDNGRPT"/>
</dbReference>
<evidence type="ECO:0000256" key="2">
    <source>
        <dbReference type="ARBA" id="ARBA00004613"/>
    </source>
</evidence>
<protein>
    <submittedName>
        <fullName evidence="9">FG-GAP repeat-containing protein</fullName>
    </submittedName>
</protein>
<reference evidence="9 10" key="1">
    <citation type="submission" date="2016-11" db="EMBL/GenBank/DDBJ databases">
        <authorList>
            <person name="Jaros S."/>
            <person name="Januszkiewicz K."/>
            <person name="Wedrychowicz H."/>
        </authorList>
    </citation>
    <scope>NUCLEOTIDE SEQUENCE [LARGE SCALE GENOMIC DNA]</scope>
    <source>
        <strain evidence="9 10">DSM 14916</strain>
    </source>
</reference>
<keyword evidence="5" id="KW-0677">Repeat</keyword>
<dbReference type="InterPro" id="IPR001343">
    <property type="entry name" value="Hemolysn_Ca-bd"/>
</dbReference>
<dbReference type="STRING" id="198092.SAMN02745194_02402"/>